<comment type="caution">
    <text evidence="3">The sequence shown here is derived from an EMBL/GenBank/DDBJ whole genome shotgun (WGS) entry which is preliminary data.</text>
</comment>
<dbReference type="Proteomes" id="UP000257109">
    <property type="component" value="Unassembled WGS sequence"/>
</dbReference>
<dbReference type="Gene3D" id="2.20.25.30">
    <property type="match status" value="1"/>
</dbReference>
<dbReference type="GO" id="GO:0005840">
    <property type="term" value="C:ribosome"/>
    <property type="evidence" value="ECO:0007669"/>
    <property type="project" value="UniProtKB-KW"/>
</dbReference>
<dbReference type="GO" id="GO:0003735">
    <property type="term" value="F:structural constituent of ribosome"/>
    <property type="evidence" value="ECO:0007669"/>
    <property type="project" value="InterPro"/>
</dbReference>
<keyword evidence="4" id="KW-1185">Reference proteome</keyword>
<evidence type="ECO:0000313" key="4">
    <source>
        <dbReference type="Proteomes" id="UP000257109"/>
    </source>
</evidence>
<organism evidence="3 4">
    <name type="scientific">Mucuna pruriens</name>
    <name type="common">Velvet bean</name>
    <name type="synonym">Dolichos pruriens</name>
    <dbReference type="NCBI Taxonomy" id="157652"/>
    <lineage>
        <taxon>Eukaryota</taxon>
        <taxon>Viridiplantae</taxon>
        <taxon>Streptophyta</taxon>
        <taxon>Embryophyta</taxon>
        <taxon>Tracheophyta</taxon>
        <taxon>Spermatophyta</taxon>
        <taxon>Magnoliopsida</taxon>
        <taxon>eudicotyledons</taxon>
        <taxon>Gunneridae</taxon>
        <taxon>Pentapetalae</taxon>
        <taxon>rosids</taxon>
        <taxon>fabids</taxon>
        <taxon>Fabales</taxon>
        <taxon>Fabaceae</taxon>
        <taxon>Papilionoideae</taxon>
        <taxon>50 kb inversion clade</taxon>
        <taxon>NPAAA clade</taxon>
        <taxon>indigoferoid/millettioid clade</taxon>
        <taxon>Phaseoleae</taxon>
        <taxon>Mucuna</taxon>
    </lineage>
</organism>
<dbReference type="EMBL" id="QJKJ01002021">
    <property type="protein sequence ID" value="RDY04746.1"/>
    <property type="molecule type" value="Genomic_DNA"/>
</dbReference>
<evidence type="ECO:0000313" key="3">
    <source>
        <dbReference type="EMBL" id="RDY04746.1"/>
    </source>
</evidence>
<gene>
    <name evidence="3" type="ORF">CR513_11501</name>
</gene>
<protein>
    <submittedName>
        <fullName evidence="3">Uncharacterized protein</fullName>
    </submittedName>
</protein>
<accession>A0A371HPM1</accession>
<dbReference type="GO" id="GO:0006412">
    <property type="term" value="P:translation"/>
    <property type="evidence" value="ECO:0007669"/>
    <property type="project" value="InterPro"/>
</dbReference>
<dbReference type="InterPro" id="IPR011331">
    <property type="entry name" value="Ribosomal_eL37/eL43"/>
</dbReference>
<evidence type="ECO:0000256" key="2">
    <source>
        <dbReference type="ARBA" id="ARBA00023274"/>
    </source>
</evidence>
<dbReference type="AlphaFoldDB" id="A0A371HPM1"/>
<sequence>MVSFLSHTLSMDLRGRERVVLENGGTRPTPSASGVAAVASISRRVVAPRALSPLRGPENNWSVKAIRRKTTGTGRMRYRSCTKEEGSRCQCLRWFAGYHL</sequence>
<evidence type="ECO:0000256" key="1">
    <source>
        <dbReference type="ARBA" id="ARBA00022980"/>
    </source>
</evidence>
<reference evidence="3" key="1">
    <citation type="submission" date="2018-05" db="EMBL/GenBank/DDBJ databases">
        <title>Draft genome of Mucuna pruriens seed.</title>
        <authorList>
            <person name="Nnadi N.E."/>
            <person name="Vos R."/>
            <person name="Hasami M.H."/>
            <person name="Devisetty U.K."/>
            <person name="Aguiy J.C."/>
        </authorList>
    </citation>
    <scope>NUCLEOTIDE SEQUENCE [LARGE SCALE GENOMIC DNA]</scope>
    <source>
        <strain evidence="3">JCA_2017</strain>
    </source>
</reference>
<feature type="non-terminal residue" evidence="3">
    <location>
        <position position="1"/>
    </location>
</feature>
<dbReference type="GO" id="GO:1990904">
    <property type="term" value="C:ribonucleoprotein complex"/>
    <property type="evidence" value="ECO:0007669"/>
    <property type="project" value="UniProtKB-KW"/>
</dbReference>
<name>A0A371HPM1_MUCPR</name>
<keyword evidence="1" id="KW-0689">Ribosomal protein</keyword>
<proteinExistence type="predicted"/>
<keyword evidence="2" id="KW-0687">Ribonucleoprotein</keyword>